<dbReference type="NCBIfam" id="TIGR01484">
    <property type="entry name" value="HAD-SF-IIB"/>
    <property type="match status" value="1"/>
</dbReference>
<protein>
    <submittedName>
        <fullName evidence="1">Uncharacterized protein</fullName>
    </submittedName>
</protein>
<dbReference type="AlphaFoldDB" id="A0A6J4K2Y0"/>
<gene>
    <name evidence="1" type="ORF">AVDCRST_MAG26-4343</name>
</gene>
<sequence length="275" mass="29420">MADADLGPYRLLALDLDGTVVGRDLQVPPGTVEAIRDFQLLGGRVTIATGRTVRTTAPFAHELGVDGPLICYQGALIRDHRSGLTLYHEPVPPALAAEAARRLLDAQVYVQAYVDDELVVPYEGEETRLYRSFSPVHLPTTVVDDLPAFLADHPPTKLLFIADEGDVASHLADLSAHFGVRLAVTRSHAFFGELTAPGCTKGRALEMLAGLLGIRREEVVAAGDQANDVEMVAWAGLGMVVRSGPRELLDVADVTIGSPEQAGLAAGIRHYLLGM</sequence>
<dbReference type="Gene3D" id="3.40.50.1000">
    <property type="entry name" value="HAD superfamily/HAD-like"/>
    <property type="match status" value="1"/>
</dbReference>
<dbReference type="InterPro" id="IPR006379">
    <property type="entry name" value="HAD-SF_hydro_IIB"/>
</dbReference>
<dbReference type="GO" id="GO:0016791">
    <property type="term" value="F:phosphatase activity"/>
    <property type="evidence" value="ECO:0007669"/>
    <property type="project" value="TreeGrafter"/>
</dbReference>
<dbReference type="InterPro" id="IPR000150">
    <property type="entry name" value="Cof"/>
</dbReference>
<organism evidence="1">
    <name type="scientific">uncultured Chloroflexia bacterium</name>
    <dbReference type="NCBI Taxonomy" id="1672391"/>
    <lineage>
        <taxon>Bacteria</taxon>
        <taxon>Bacillati</taxon>
        <taxon>Chloroflexota</taxon>
        <taxon>Chloroflexia</taxon>
        <taxon>environmental samples</taxon>
    </lineage>
</organism>
<accession>A0A6J4K2Y0</accession>
<dbReference type="GO" id="GO:0000287">
    <property type="term" value="F:magnesium ion binding"/>
    <property type="evidence" value="ECO:0007669"/>
    <property type="project" value="TreeGrafter"/>
</dbReference>
<reference evidence="1" key="1">
    <citation type="submission" date="2020-02" db="EMBL/GenBank/DDBJ databases">
        <authorList>
            <person name="Meier V. D."/>
        </authorList>
    </citation>
    <scope>NUCLEOTIDE SEQUENCE</scope>
    <source>
        <strain evidence="1">AVDCRST_MAG26</strain>
    </source>
</reference>
<dbReference type="PANTHER" id="PTHR10000">
    <property type="entry name" value="PHOSPHOSERINE PHOSPHATASE"/>
    <property type="match status" value="1"/>
</dbReference>
<dbReference type="SUPFAM" id="SSF56784">
    <property type="entry name" value="HAD-like"/>
    <property type="match status" value="1"/>
</dbReference>
<dbReference type="EMBL" id="CADCTK010001028">
    <property type="protein sequence ID" value="CAA9294358.1"/>
    <property type="molecule type" value="Genomic_DNA"/>
</dbReference>
<proteinExistence type="predicted"/>
<name>A0A6J4K2Y0_9CHLR</name>
<dbReference type="CDD" id="cd07516">
    <property type="entry name" value="HAD_Pase"/>
    <property type="match status" value="1"/>
</dbReference>
<dbReference type="GO" id="GO:0005829">
    <property type="term" value="C:cytosol"/>
    <property type="evidence" value="ECO:0007669"/>
    <property type="project" value="TreeGrafter"/>
</dbReference>
<dbReference type="NCBIfam" id="TIGR00099">
    <property type="entry name" value="Cof-subfamily"/>
    <property type="match status" value="1"/>
</dbReference>
<evidence type="ECO:0000313" key="1">
    <source>
        <dbReference type="EMBL" id="CAA9294358.1"/>
    </source>
</evidence>
<dbReference type="Gene3D" id="3.30.1240.10">
    <property type="match status" value="1"/>
</dbReference>
<dbReference type="Pfam" id="PF08282">
    <property type="entry name" value="Hydrolase_3"/>
    <property type="match status" value="1"/>
</dbReference>
<dbReference type="PANTHER" id="PTHR10000:SF8">
    <property type="entry name" value="HAD SUPERFAMILY HYDROLASE-LIKE, TYPE 3"/>
    <property type="match status" value="1"/>
</dbReference>
<dbReference type="InterPro" id="IPR023214">
    <property type="entry name" value="HAD_sf"/>
</dbReference>
<dbReference type="InterPro" id="IPR036412">
    <property type="entry name" value="HAD-like_sf"/>
</dbReference>